<keyword evidence="4" id="KW-1185">Reference proteome</keyword>
<protein>
    <recommendedName>
        <fullName evidence="2">ADF-H domain-containing protein</fullName>
    </recommendedName>
</protein>
<evidence type="ECO:0000259" key="2">
    <source>
        <dbReference type="Pfam" id="PF00241"/>
    </source>
</evidence>
<evidence type="ECO:0000313" key="4">
    <source>
        <dbReference type="Proteomes" id="UP000275078"/>
    </source>
</evidence>
<feature type="compositionally biased region" description="Polar residues" evidence="1">
    <location>
        <begin position="684"/>
        <end position="693"/>
    </location>
</feature>
<organism evidence="3 4">
    <name type="scientific">Ascobolus immersus RN42</name>
    <dbReference type="NCBI Taxonomy" id="1160509"/>
    <lineage>
        <taxon>Eukaryota</taxon>
        <taxon>Fungi</taxon>
        <taxon>Dikarya</taxon>
        <taxon>Ascomycota</taxon>
        <taxon>Pezizomycotina</taxon>
        <taxon>Pezizomycetes</taxon>
        <taxon>Pezizales</taxon>
        <taxon>Ascobolaceae</taxon>
        <taxon>Ascobolus</taxon>
    </lineage>
</organism>
<feature type="compositionally biased region" description="Basic and acidic residues" evidence="1">
    <location>
        <begin position="474"/>
        <end position="488"/>
    </location>
</feature>
<dbReference type="Pfam" id="PF00241">
    <property type="entry name" value="Cofilin_ADF"/>
    <property type="match status" value="1"/>
</dbReference>
<feature type="region of interest" description="Disordered" evidence="1">
    <location>
        <begin position="507"/>
        <end position="655"/>
    </location>
</feature>
<feature type="compositionally biased region" description="Acidic residues" evidence="1">
    <location>
        <begin position="529"/>
        <end position="540"/>
    </location>
</feature>
<feature type="region of interest" description="Disordered" evidence="1">
    <location>
        <begin position="127"/>
        <end position="187"/>
    </location>
</feature>
<feature type="region of interest" description="Disordered" evidence="1">
    <location>
        <begin position="453"/>
        <end position="488"/>
    </location>
</feature>
<feature type="compositionally biased region" description="Polar residues" evidence="1">
    <location>
        <begin position="795"/>
        <end position="806"/>
    </location>
</feature>
<reference evidence="3 4" key="1">
    <citation type="journal article" date="2018" name="Nat. Ecol. Evol.">
        <title>Pezizomycetes genomes reveal the molecular basis of ectomycorrhizal truffle lifestyle.</title>
        <authorList>
            <person name="Murat C."/>
            <person name="Payen T."/>
            <person name="Noel B."/>
            <person name="Kuo A."/>
            <person name="Morin E."/>
            <person name="Chen J."/>
            <person name="Kohler A."/>
            <person name="Krizsan K."/>
            <person name="Balestrini R."/>
            <person name="Da Silva C."/>
            <person name="Montanini B."/>
            <person name="Hainaut M."/>
            <person name="Levati E."/>
            <person name="Barry K.W."/>
            <person name="Belfiori B."/>
            <person name="Cichocki N."/>
            <person name="Clum A."/>
            <person name="Dockter R.B."/>
            <person name="Fauchery L."/>
            <person name="Guy J."/>
            <person name="Iotti M."/>
            <person name="Le Tacon F."/>
            <person name="Lindquist E.A."/>
            <person name="Lipzen A."/>
            <person name="Malagnac F."/>
            <person name="Mello A."/>
            <person name="Molinier V."/>
            <person name="Miyauchi S."/>
            <person name="Poulain J."/>
            <person name="Riccioni C."/>
            <person name="Rubini A."/>
            <person name="Sitrit Y."/>
            <person name="Splivallo R."/>
            <person name="Traeger S."/>
            <person name="Wang M."/>
            <person name="Zifcakova L."/>
            <person name="Wipf D."/>
            <person name="Zambonelli A."/>
            <person name="Paolocci F."/>
            <person name="Nowrousian M."/>
            <person name="Ottonello S."/>
            <person name="Baldrian P."/>
            <person name="Spatafora J.W."/>
            <person name="Henrissat B."/>
            <person name="Nagy L.G."/>
            <person name="Aury J.M."/>
            <person name="Wincker P."/>
            <person name="Grigoriev I.V."/>
            <person name="Bonfante P."/>
            <person name="Martin F.M."/>
        </authorList>
    </citation>
    <scope>NUCLEOTIDE SEQUENCE [LARGE SCALE GENOMIC DNA]</scope>
    <source>
        <strain evidence="3 4">RN42</strain>
    </source>
</reference>
<gene>
    <name evidence="3" type="ORF">BJ508DRAFT_328593</name>
</gene>
<feature type="region of interest" description="Disordered" evidence="1">
    <location>
        <begin position="795"/>
        <end position="916"/>
    </location>
</feature>
<dbReference type="SUPFAM" id="SSF55753">
    <property type="entry name" value="Actin depolymerizing proteins"/>
    <property type="match status" value="1"/>
</dbReference>
<dbReference type="STRING" id="1160509.A0A3N4I1D1"/>
<feature type="domain" description="ADF-H" evidence="2">
    <location>
        <begin position="10"/>
        <end position="123"/>
    </location>
</feature>
<feature type="compositionally biased region" description="Low complexity" evidence="1">
    <location>
        <begin position="355"/>
        <end position="368"/>
    </location>
</feature>
<dbReference type="AlphaFoldDB" id="A0A3N4I1D1"/>
<proteinExistence type="predicted"/>
<dbReference type="InterPro" id="IPR029006">
    <property type="entry name" value="ADF-H/Gelsolin-like_dom_sf"/>
</dbReference>
<dbReference type="EMBL" id="ML119702">
    <property type="protein sequence ID" value="RPA79186.1"/>
    <property type="molecule type" value="Genomic_DNA"/>
</dbReference>
<feature type="compositionally biased region" description="Basic and acidic residues" evidence="1">
    <location>
        <begin position="454"/>
        <end position="467"/>
    </location>
</feature>
<feature type="compositionally biased region" description="Low complexity" evidence="1">
    <location>
        <begin position="127"/>
        <end position="140"/>
    </location>
</feature>
<evidence type="ECO:0000313" key="3">
    <source>
        <dbReference type="EMBL" id="RPA79186.1"/>
    </source>
</evidence>
<feature type="region of interest" description="Disordered" evidence="1">
    <location>
        <begin position="670"/>
        <end position="780"/>
    </location>
</feature>
<feature type="compositionally biased region" description="Low complexity" evidence="1">
    <location>
        <begin position="561"/>
        <end position="575"/>
    </location>
</feature>
<feature type="compositionally biased region" description="Basic and acidic residues" evidence="1">
    <location>
        <begin position="507"/>
        <end position="528"/>
    </location>
</feature>
<name>A0A3N4I1D1_ASCIM</name>
<feature type="compositionally biased region" description="Polar residues" evidence="1">
    <location>
        <begin position="838"/>
        <end position="849"/>
    </location>
</feature>
<feature type="compositionally biased region" description="Basic and acidic residues" evidence="1">
    <location>
        <begin position="850"/>
        <end position="863"/>
    </location>
</feature>
<feature type="region of interest" description="Disordered" evidence="1">
    <location>
        <begin position="353"/>
        <end position="385"/>
    </location>
</feature>
<feature type="compositionally biased region" description="Pro residues" evidence="1">
    <location>
        <begin position="369"/>
        <end position="378"/>
    </location>
</feature>
<feature type="region of interest" description="Disordered" evidence="1">
    <location>
        <begin position="260"/>
        <end position="331"/>
    </location>
</feature>
<dbReference type="Gene3D" id="3.40.20.10">
    <property type="entry name" value="Severin"/>
    <property type="match status" value="1"/>
</dbReference>
<feature type="compositionally biased region" description="Pro residues" evidence="1">
    <location>
        <begin position="899"/>
        <end position="916"/>
    </location>
</feature>
<dbReference type="Proteomes" id="UP000275078">
    <property type="component" value="Unassembled WGS sequence"/>
</dbReference>
<feature type="compositionally biased region" description="Acidic residues" evidence="1">
    <location>
        <begin position="149"/>
        <end position="165"/>
    </location>
</feature>
<feature type="compositionally biased region" description="Low complexity" evidence="1">
    <location>
        <begin position="827"/>
        <end position="837"/>
    </location>
</feature>
<sequence length="1021" mass="111285">MSLNGLDAPELQLAYENAGTEPGKWFLIKYVSRDEVELLAQGANGAPEMRGHLANEPDDAPLFGYIRFRRKNVLVKYIPEAASRVIKARCQVHFQLVSERFALHDKQFNISTPRELTDSALAAACSNHSTTASVSSSTSSLRNRRLEDIAETTEEVEESEEDGDQDSIRRTLSPAPHPNKRPKSPLASEVVLSETDEDYEHSIHHTLTSNSLSIPRESLELRRNSTSSTNRPEQLLTTEQLAEIAAEKLLDELYPLKQKVRLGPRPSADASRRPHTAGSGRGAQGDSKPVAALPRSLQGKKTARDSKDRRTKGDEEAKTEGFAVNATPIYEHNLPSTSGSLSITDSFLPPKTADSTTSLHSLTPSLLLVPPPPSPGPSEPGVLSPEKQRLMRALQLRRKTMASPSIEAQTAPVMDKAVEKVVCEEPKKVAEEVSEESEAVEVNQDFPIAVKEIGSTDDRVEESKAKESGNIVREQTDKPGHSDVDEGAVKVVTEECRKEVEVEAVPRSKPIDIVTIERPEGTKVRGSESDYESDSDDSEAAVEIAIAEHHPITPLRDAFAPSSPDSSLSSTPKSPVQVRTINIPPQENKPMQPIVVQKRGDRESEEQESDIPPPIPPPRSVSAPFVGTNTAPAARRQSMQPGMPRKVNVGGGGGGVSSVLQRIRQLEQIANSKAPSPAAVPSGLTPQARSVTPTFPMKAAGLKPSSGFGLPPTLIDRSETRTAPPRPEWSRRATADVPSYSKPPSGSSEFKPRFTGTSLQVTTKIVRDEERPSTAADAIRMNAADRRASVDMSLLNTQFAGSSQQRLEPVPKSPSTPAVKKSESRSFFKSSAPKSPSGDSKGTSPTSPAESKKSFFKDKDEKKKSRTPSPGEEKKSPVLPLLRRMSSSLAWKSKDKQPAEPPSAPAPVEVPEPSSPKPRTYLLAGWVNVQLPDSLLWRRRCMKVDSNGWLFLSVTDDETTPQTRRYHIKSEIQKAQVPDLDEQELPFSVQLFLAEGGMLQAACQNTREQKEVLGVLQTCLA</sequence>
<dbReference type="GO" id="GO:0003779">
    <property type="term" value="F:actin binding"/>
    <property type="evidence" value="ECO:0007669"/>
    <property type="project" value="InterPro"/>
</dbReference>
<feature type="compositionally biased region" description="Basic and acidic residues" evidence="1">
    <location>
        <begin position="302"/>
        <end position="319"/>
    </location>
</feature>
<dbReference type="OrthoDB" id="74412at2759"/>
<dbReference type="InterPro" id="IPR002108">
    <property type="entry name" value="ADF-H"/>
</dbReference>
<accession>A0A3N4I1D1</accession>
<evidence type="ECO:0000256" key="1">
    <source>
        <dbReference type="SAM" id="MobiDB-lite"/>
    </source>
</evidence>